<evidence type="ECO:0000256" key="1">
    <source>
        <dbReference type="SAM" id="MobiDB-lite"/>
    </source>
</evidence>
<feature type="chain" id="PRO_5039035499" evidence="2">
    <location>
        <begin position="28"/>
        <end position="183"/>
    </location>
</feature>
<dbReference type="Proteomes" id="UP000037712">
    <property type="component" value="Unassembled WGS sequence"/>
</dbReference>
<evidence type="ECO:0000313" key="4">
    <source>
        <dbReference type="EMBL" id="KOS56075.1"/>
    </source>
</evidence>
<dbReference type="Pfam" id="PF05305">
    <property type="entry name" value="DUF732"/>
    <property type="match status" value="1"/>
</dbReference>
<feature type="compositionally biased region" description="Low complexity" evidence="1">
    <location>
        <begin position="30"/>
        <end position="89"/>
    </location>
</feature>
<dbReference type="PROSITE" id="PS51257">
    <property type="entry name" value="PROKAR_LIPOPROTEIN"/>
    <property type="match status" value="1"/>
</dbReference>
<feature type="region of interest" description="Disordered" evidence="1">
    <location>
        <begin position="30"/>
        <end position="99"/>
    </location>
</feature>
<feature type="signal peptide" evidence="2">
    <location>
        <begin position="1"/>
        <end position="27"/>
    </location>
</feature>
<name>A0A0M8PJ96_RHORH</name>
<keyword evidence="4" id="KW-0449">Lipoprotein</keyword>
<accession>A0A0M8PJ96</accession>
<dbReference type="EMBL" id="AZYO01000025">
    <property type="protein sequence ID" value="KOS56075.1"/>
    <property type="molecule type" value="Genomic_DNA"/>
</dbReference>
<dbReference type="RefSeq" id="WP_054372885.1">
    <property type="nucleotide sequence ID" value="NZ_AZYO01000025.1"/>
</dbReference>
<protein>
    <submittedName>
        <fullName evidence="4">Lipoprotein</fullName>
    </submittedName>
</protein>
<reference evidence="4 5" key="1">
    <citation type="journal article" date="2015" name="Genome Announc.">
        <title>Draft Genome Sequence of Rhodococcus rhodochrous Strain KG-21, a Soil Isolate from Oil Fields of Krishna-Godavari Basin, India.</title>
        <authorList>
            <person name="Dawar C."/>
            <person name="Aggarwal R.K."/>
        </authorList>
    </citation>
    <scope>NUCLEOTIDE SEQUENCE [LARGE SCALE GENOMIC DNA]</scope>
    <source>
        <strain evidence="4 5">KG-21</strain>
    </source>
</reference>
<organism evidence="4 5">
    <name type="scientific">Rhodococcus rhodochrous KG-21</name>
    <dbReference type="NCBI Taxonomy" id="1441923"/>
    <lineage>
        <taxon>Bacteria</taxon>
        <taxon>Bacillati</taxon>
        <taxon>Actinomycetota</taxon>
        <taxon>Actinomycetes</taxon>
        <taxon>Mycobacteriales</taxon>
        <taxon>Nocardiaceae</taxon>
        <taxon>Rhodococcus</taxon>
    </lineage>
</organism>
<evidence type="ECO:0000259" key="3">
    <source>
        <dbReference type="Pfam" id="PF05305"/>
    </source>
</evidence>
<proteinExistence type="predicted"/>
<evidence type="ECO:0000313" key="5">
    <source>
        <dbReference type="Proteomes" id="UP000037712"/>
    </source>
</evidence>
<comment type="caution">
    <text evidence="4">The sequence shown here is derived from an EMBL/GenBank/DDBJ whole genome shotgun (WGS) entry which is preliminary data.</text>
</comment>
<keyword evidence="2" id="KW-0732">Signal</keyword>
<reference evidence="5" key="2">
    <citation type="submission" date="2015-01" db="EMBL/GenBank/DDBJ databases">
        <title>Draft genome sequence of potential hydrocarbon metabolising strain of Rhodococcus rhodochrous.</title>
        <authorList>
            <person name="Aggarwal R.K."/>
            <person name="Dawar C."/>
        </authorList>
    </citation>
    <scope>NUCLEOTIDE SEQUENCE [LARGE SCALE GENOMIC DNA]</scope>
    <source>
        <strain evidence="5">KG-21</strain>
    </source>
</reference>
<dbReference type="PATRIC" id="fig|1441923.3.peg.2575"/>
<gene>
    <name evidence="4" type="ORF">Z051_11695</name>
</gene>
<evidence type="ECO:0000256" key="2">
    <source>
        <dbReference type="SAM" id="SignalP"/>
    </source>
</evidence>
<feature type="domain" description="DUF732" evidence="3">
    <location>
        <begin position="103"/>
        <end position="183"/>
    </location>
</feature>
<sequence>MPARTRSSLTRVLGAGAAALAATALLGACGSDDSTATNTPSTSVSATTSTSAAETTAAKATTTAPEGAATTSPGEAATAPPAQPETEPGFPGPAEVPVDDRGQAFLDGLREQGVEPAADGSIAINTANYICAATAQGSSPEEIKTIVTAAVGSEATAAGKEISDADAATTADVYITVARDTFC</sequence>
<dbReference type="InterPro" id="IPR007969">
    <property type="entry name" value="DUF732"/>
</dbReference>
<dbReference type="AlphaFoldDB" id="A0A0M8PJ96"/>